<proteinExistence type="inferred from homology"/>
<dbReference type="Gene3D" id="3.40.50.1820">
    <property type="entry name" value="alpha/beta hydrolase"/>
    <property type="match status" value="1"/>
</dbReference>
<dbReference type="EMBL" id="QWIL01000452">
    <property type="protein sequence ID" value="RMY18672.1"/>
    <property type="molecule type" value="Genomic_DNA"/>
</dbReference>
<sequence>MGFGAAQARSFKRFDLPLRHRKCEKIMSGKAEVYDHRKQPVKHGRTRVNGIRMHYITAGSAKDVLLLVHGTPKDSYYWYKVFPLLTEHFTVVAPDVRGFGHSDKPPTTDGYDCKTCAQDLAELMEQLGHSKYHVHGEDRGAEYAYALTALYRDRVQSLSFCEMLISGLGLEESSFWTKDNVTAQFRQEGVWCWHFMRQECFNPTAIEPVALDHWIECVKQPGCLRGILETYRAGFKNGEINTALAKKKLTCPVMTIGAPEFFGPTVRDHALKFAEDVQRSELFEECGHSLALEQPERLAKCLEEFMLKT</sequence>
<feature type="domain" description="C2H2-type" evidence="3">
    <location>
        <begin position="113"/>
        <end position="135"/>
    </location>
</feature>
<organism evidence="4 7">
    <name type="scientific">Hortaea werneckii</name>
    <name type="common">Black yeast</name>
    <name type="synonym">Cladosporium werneckii</name>
    <dbReference type="NCBI Taxonomy" id="91943"/>
    <lineage>
        <taxon>Eukaryota</taxon>
        <taxon>Fungi</taxon>
        <taxon>Dikarya</taxon>
        <taxon>Ascomycota</taxon>
        <taxon>Pezizomycotina</taxon>
        <taxon>Dothideomycetes</taxon>
        <taxon>Dothideomycetidae</taxon>
        <taxon>Mycosphaerellales</taxon>
        <taxon>Teratosphaeriaceae</taxon>
        <taxon>Hortaea</taxon>
    </lineage>
</organism>
<gene>
    <name evidence="5" type="ORF">D0867_05170</name>
    <name evidence="4" type="ORF">D0869_11837</name>
</gene>
<evidence type="ECO:0000256" key="2">
    <source>
        <dbReference type="ARBA" id="ARBA00038334"/>
    </source>
</evidence>
<protein>
    <recommendedName>
        <fullName evidence="3">C2H2-type domain-containing protein</fullName>
    </recommendedName>
</protein>
<dbReference type="InterPro" id="IPR029058">
    <property type="entry name" value="AB_hydrolase_fold"/>
</dbReference>
<evidence type="ECO:0000259" key="3">
    <source>
        <dbReference type="PROSITE" id="PS00028"/>
    </source>
</evidence>
<evidence type="ECO:0000313" key="6">
    <source>
        <dbReference type="Proteomes" id="UP000271337"/>
    </source>
</evidence>
<dbReference type="GO" id="GO:0016803">
    <property type="term" value="F:ether hydrolase activity"/>
    <property type="evidence" value="ECO:0007669"/>
    <property type="project" value="InterPro"/>
</dbReference>
<dbReference type="EMBL" id="QWIJ01001341">
    <property type="protein sequence ID" value="RMX75210.1"/>
    <property type="molecule type" value="Genomic_DNA"/>
</dbReference>
<evidence type="ECO:0000256" key="1">
    <source>
        <dbReference type="ARBA" id="ARBA00022801"/>
    </source>
</evidence>
<evidence type="ECO:0000313" key="5">
    <source>
        <dbReference type="EMBL" id="RMY18672.1"/>
    </source>
</evidence>
<dbReference type="PRINTS" id="PR00412">
    <property type="entry name" value="EPOXHYDRLASE"/>
</dbReference>
<reference evidence="6 7" key="1">
    <citation type="journal article" date="2018" name="BMC Genomics">
        <title>Genomic evidence for intraspecific hybridization in a clonal and extremely halotolerant yeast.</title>
        <authorList>
            <person name="Gostincar C."/>
            <person name="Stajich J.E."/>
            <person name="Zupancic J."/>
            <person name="Zalar P."/>
            <person name="Gunde-Cimerman N."/>
        </authorList>
    </citation>
    <scope>NUCLEOTIDE SEQUENCE [LARGE SCALE GENOMIC DNA]</scope>
    <source>
        <strain evidence="4 7">EXF-6656</strain>
        <strain evidence="5 6">EXF-6669</strain>
    </source>
</reference>
<dbReference type="InterPro" id="IPR000073">
    <property type="entry name" value="AB_hydrolase_1"/>
</dbReference>
<comment type="similarity">
    <text evidence="2">Belongs to the AB hydrolase superfamily. Epoxide hydrolase family.</text>
</comment>
<dbReference type="AlphaFoldDB" id="A0A3M6WAC3"/>
<name>A0A3M6WAC3_HORWE</name>
<dbReference type="InterPro" id="IPR016292">
    <property type="entry name" value="Epoxide_hydrolase"/>
</dbReference>
<dbReference type="Proteomes" id="UP000271337">
    <property type="component" value="Unassembled WGS sequence"/>
</dbReference>
<comment type="caution">
    <text evidence="4">The sequence shown here is derived from an EMBL/GenBank/DDBJ whole genome shotgun (WGS) entry which is preliminary data.</text>
</comment>
<dbReference type="PIRSF" id="PIRSF001112">
    <property type="entry name" value="Epoxide_hydrolase"/>
    <property type="match status" value="1"/>
</dbReference>
<keyword evidence="1" id="KW-0378">Hydrolase</keyword>
<dbReference type="Proteomes" id="UP000281245">
    <property type="component" value="Unassembled WGS sequence"/>
</dbReference>
<accession>A0A3M6WAC3</accession>
<dbReference type="PANTHER" id="PTHR43329">
    <property type="entry name" value="EPOXIDE HYDROLASE"/>
    <property type="match status" value="1"/>
</dbReference>
<evidence type="ECO:0000313" key="7">
    <source>
        <dbReference type="Proteomes" id="UP000281245"/>
    </source>
</evidence>
<dbReference type="InterPro" id="IPR000639">
    <property type="entry name" value="Epox_hydrolase-like"/>
</dbReference>
<dbReference type="SUPFAM" id="SSF53474">
    <property type="entry name" value="alpha/beta-Hydrolases"/>
    <property type="match status" value="1"/>
</dbReference>
<dbReference type="OrthoDB" id="284184at2759"/>
<evidence type="ECO:0000313" key="4">
    <source>
        <dbReference type="EMBL" id="RMX75210.1"/>
    </source>
</evidence>
<dbReference type="InterPro" id="IPR013087">
    <property type="entry name" value="Znf_C2H2_type"/>
</dbReference>
<dbReference type="PROSITE" id="PS00028">
    <property type="entry name" value="ZINC_FINGER_C2H2_1"/>
    <property type="match status" value="1"/>
</dbReference>
<dbReference type="Pfam" id="PF00561">
    <property type="entry name" value="Abhydrolase_1"/>
    <property type="match status" value="1"/>
</dbReference>